<evidence type="ECO:0000259" key="16">
    <source>
        <dbReference type="Pfam" id="PF02563"/>
    </source>
</evidence>
<dbReference type="Gene3D" id="3.10.560.10">
    <property type="entry name" value="Outer membrane lipoprotein wza domain like"/>
    <property type="match status" value="1"/>
</dbReference>
<accession>A0A5K7ZBU2</accession>
<dbReference type="Pfam" id="PF22461">
    <property type="entry name" value="SLBB_2"/>
    <property type="match status" value="1"/>
</dbReference>
<organism evidence="18 19">
    <name type="scientific">Desulfosarcina widdelii</name>
    <dbReference type="NCBI Taxonomy" id="947919"/>
    <lineage>
        <taxon>Bacteria</taxon>
        <taxon>Pseudomonadati</taxon>
        <taxon>Thermodesulfobacteriota</taxon>
        <taxon>Desulfobacteria</taxon>
        <taxon>Desulfobacterales</taxon>
        <taxon>Desulfosarcinaceae</taxon>
        <taxon>Desulfosarcina</taxon>
    </lineage>
</organism>
<protein>
    <submittedName>
        <fullName evidence="18">Uncharacterized protein</fullName>
    </submittedName>
</protein>
<keyword evidence="5" id="KW-0762">Sugar transport</keyword>
<evidence type="ECO:0000256" key="14">
    <source>
        <dbReference type="ARBA" id="ARBA00023288"/>
    </source>
</evidence>
<dbReference type="Proteomes" id="UP000427769">
    <property type="component" value="Chromosome"/>
</dbReference>
<evidence type="ECO:0000256" key="6">
    <source>
        <dbReference type="ARBA" id="ARBA00022692"/>
    </source>
</evidence>
<evidence type="ECO:0000256" key="3">
    <source>
        <dbReference type="ARBA" id="ARBA00022448"/>
    </source>
</evidence>
<proteinExistence type="inferred from homology"/>
<keyword evidence="14" id="KW-0449">Lipoprotein</keyword>
<gene>
    <name evidence="18" type="ORF">DSCW_50560</name>
</gene>
<evidence type="ECO:0000256" key="13">
    <source>
        <dbReference type="ARBA" id="ARBA00023237"/>
    </source>
</evidence>
<feature type="signal peptide" evidence="15">
    <location>
        <begin position="1"/>
        <end position="24"/>
    </location>
</feature>
<dbReference type="InterPro" id="IPR049712">
    <property type="entry name" value="Poly_export"/>
</dbReference>
<name>A0A5K7ZBU2_9BACT</name>
<keyword evidence="7 15" id="KW-0732">Signal</keyword>
<dbReference type="PANTHER" id="PTHR33619:SF3">
    <property type="entry name" value="POLYSACCHARIDE EXPORT PROTEIN GFCE-RELATED"/>
    <property type="match status" value="1"/>
</dbReference>
<comment type="subcellular location">
    <subcellularLocation>
        <location evidence="1">Cell outer membrane</location>
        <topology evidence="1">Multi-pass membrane protein</topology>
    </subcellularLocation>
</comment>
<dbReference type="GO" id="GO:0046930">
    <property type="term" value="C:pore complex"/>
    <property type="evidence" value="ECO:0007669"/>
    <property type="project" value="UniProtKB-KW"/>
</dbReference>
<dbReference type="GO" id="GO:0006811">
    <property type="term" value="P:monoatomic ion transport"/>
    <property type="evidence" value="ECO:0007669"/>
    <property type="project" value="UniProtKB-KW"/>
</dbReference>
<dbReference type="Pfam" id="PF02563">
    <property type="entry name" value="Poly_export"/>
    <property type="match status" value="1"/>
</dbReference>
<keyword evidence="11" id="KW-0472">Membrane</keyword>
<dbReference type="OrthoDB" id="193635at2"/>
<keyword evidence="12" id="KW-0564">Palmitate</keyword>
<dbReference type="AlphaFoldDB" id="A0A5K7ZBU2"/>
<keyword evidence="9" id="KW-0406">Ion transport</keyword>
<dbReference type="EMBL" id="AP021875">
    <property type="protein sequence ID" value="BBO77639.1"/>
    <property type="molecule type" value="Genomic_DNA"/>
</dbReference>
<evidence type="ECO:0000256" key="12">
    <source>
        <dbReference type="ARBA" id="ARBA00023139"/>
    </source>
</evidence>
<reference evidence="18 19" key="1">
    <citation type="submission" date="2019-11" db="EMBL/GenBank/DDBJ databases">
        <title>Comparative genomics of hydrocarbon-degrading Desulfosarcina strains.</title>
        <authorList>
            <person name="Watanabe M."/>
            <person name="Kojima H."/>
            <person name="Fukui M."/>
        </authorList>
    </citation>
    <scope>NUCLEOTIDE SEQUENCE [LARGE SCALE GENOMIC DNA]</scope>
    <source>
        <strain evidence="18 19">PP31</strain>
    </source>
</reference>
<dbReference type="Gene3D" id="3.30.1950.10">
    <property type="entry name" value="wza like domain"/>
    <property type="match status" value="1"/>
</dbReference>
<keyword evidence="4" id="KW-1134">Transmembrane beta strand</keyword>
<keyword evidence="10" id="KW-0626">Porin</keyword>
<keyword evidence="19" id="KW-1185">Reference proteome</keyword>
<dbReference type="GO" id="GO:0009279">
    <property type="term" value="C:cell outer membrane"/>
    <property type="evidence" value="ECO:0007669"/>
    <property type="project" value="UniProtKB-SubCell"/>
</dbReference>
<evidence type="ECO:0000256" key="1">
    <source>
        <dbReference type="ARBA" id="ARBA00004571"/>
    </source>
</evidence>
<dbReference type="GO" id="GO:0015159">
    <property type="term" value="F:polysaccharide transmembrane transporter activity"/>
    <property type="evidence" value="ECO:0007669"/>
    <property type="project" value="InterPro"/>
</dbReference>
<evidence type="ECO:0000256" key="4">
    <source>
        <dbReference type="ARBA" id="ARBA00022452"/>
    </source>
</evidence>
<dbReference type="PANTHER" id="PTHR33619">
    <property type="entry name" value="POLYSACCHARIDE EXPORT PROTEIN GFCE-RELATED"/>
    <property type="match status" value="1"/>
</dbReference>
<feature type="domain" description="SLBB" evidence="17">
    <location>
        <begin position="104"/>
        <end position="183"/>
    </location>
</feature>
<evidence type="ECO:0000256" key="9">
    <source>
        <dbReference type="ARBA" id="ARBA00023065"/>
    </source>
</evidence>
<keyword evidence="3" id="KW-0813">Transport</keyword>
<evidence type="ECO:0000256" key="7">
    <source>
        <dbReference type="ARBA" id="ARBA00022729"/>
    </source>
</evidence>
<sequence>MQKQILTALLVAMITLALCTAVHAAAYFVGPGDVLEISVWKDESLSRELIVPPDGILSFPLIGDVNVNNMSVPEIRVAIKKKLAEYVPDAVVTVIIKSINSLNAYVIGQVKNPGTFAITMETRVMHLLAMAKGLTPFAAERDIHILRNNNGKVEKIPFDYKEVLKGNNLEQDVLMQRGDILVVP</sequence>
<evidence type="ECO:0000256" key="2">
    <source>
        <dbReference type="ARBA" id="ARBA00009450"/>
    </source>
</evidence>
<keyword evidence="13" id="KW-0998">Cell outer membrane</keyword>
<feature type="domain" description="Polysaccharide export protein N-terminal" evidence="16">
    <location>
        <begin position="24"/>
        <end position="96"/>
    </location>
</feature>
<dbReference type="InterPro" id="IPR003715">
    <property type="entry name" value="Poly_export_N"/>
</dbReference>
<evidence type="ECO:0000256" key="15">
    <source>
        <dbReference type="SAM" id="SignalP"/>
    </source>
</evidence>
<dbReference type="GO" id="GO:0015288">
    <property type="term" value="F:porin activity"/>
    <property type="evidence" value="ECO:0007669"/>
    <property type="project" value="UniProtKB-KW"/>
</dbReference>
<dbReference type="InterPro" id="IPR054765">
    <property type="entry name" value="SLBB_dom"/>
</dbReference>
<evidence type="ECO:0000256" key="5">
    <source>
        <dbReference type="ARBA" id="ARBA00022597"/>
    </source>
</evidence>
<evidence type="ECO:0000256" key="10">
    <source>
        <dbReference type="ARBA" id="ARBA00023114"/>
    </source>
</evidence>
<dbReference type="KEGG" id="dwd:DSCW_50560"/>
<comment type="similarity">
    <text evidence="2">Belongs to the BexD/CtrA/VexA family.</text>
</comment>
<keyword evidence="8" id="KW-0625">Polysaccharide transport</keyword>
<evidence type="ECO:0000313" key="18">
    <source>
        <dbReference type="EMBL" id="BBO77639.1"/>
    </source>
</evidence>
<evidence type="ECO:0000256" key="11">
    <source>
        <dbReference type="ARBA" id="ARBA00023136"/>
    </source>
</evidence>
<evidence type="ECO:0000256" key="8">
    <source>
        <dbReference type="ARBA" id="ARBA00023047"/>
    </source>
</evidence>
<keyword evidence="6" id="KW-0812">Transmembrane</keyword>
<evidence type="ECO:0000259" key="17">
    <source>
        <dbReference type="Pfam" id="PF22461"/>
    </source>
</evidence>
<evidence type="ECO:0000313" key="19">
    <source>
        <dbReference type="Proteomes" id="UP000427769"/>
    </source>
</evidence>
<feature type="chain" id="PRO_5024463661" evidence="15">
    <location>
        <begin position="25"/>
        <end position="184"/>
    </location>
</feature>
<dbReference type="RefSeq" id="WP_155306365.1">
    <property type="nucleotide sequence ID" value="NZ_AP021875.1"/>
</dbReference>